<dbReference type="AlphaFoldDB" id="A0A445BWR4"/>
<sequence>MFNHARLTALPAILSDHCPLILDMRPNQKIPGLFRYESYWDDREDCKKVIKKRWNEGNNNGDDWKNLLEKTKNCIKVLKEWNRTNFKRADKDIAWWQSKIQISRQDKLIWPYRQDGNYTVKTEYHIAKKEEEEKYSKDKPLTSTPLEDLWLGIWNMRTPQKIKMFLWRTIHNILLAEETTEHALLLCDWTRAVWFGSQAQCTPTKKSVNSVGMWLQEMFRKCNQGGKIGANQMWSRIEPDPKSTINHAKNLELEYFKATEKKNKKENNSTNKSNRRRTVPIIWRSPPQNWLKLNTDAAFSNDTKSGSIAVDNSYHRLQWNPHGRDNFKNTNELQHSCRSNCYKRSNHFNRKSQN</sequence>
<dbReference type="EMBL" id="SDMP01000008">
    <property type="protein sequence ID" value="RYR43011.1"/>
    <property type="molecule type" value="Genomic_DNA"/>
</dbReference>
<proteinExistence type="predicted"/>
<comment type="caution">
    <text evidence="1">The sequence shown here is derived from an EMBL/GenBank/DDBJ whole genome shotgun (WGS) entry which is preliminary data.</text>
</comment>
<name>A0A445BWR4_ARAHY</name>
<accession>A0A445BWR4</accession>
<evidence type="ECO:0000313" key="2">
    <source>
        <dbReference type="Proteomes" id="UP000289738"/>
    </source>
</evidence>
<evidence type="ECO:0008006" key="3">
    <source>
        <dbReference type="Google" id="ProtNLM"/>
    </source>
</evidence>
<reference evidence="1 2" key="1">
    <citation type="submission" date="2019-01" db="EMBL/GenBank/DDBJ databases">
        <title>Sequencing of cultivated peanut Arachis hypogaea provides insights into genome evolution and oil improvement.</title>
        <authorList>
            <person name="Chen X."/>
        </authorList>
    </citation>
    <scope>NUCLEOTIDE SEQUENCE [LARGE SCALE GENOMIC DNA]</scope>
    <source>
        <strain evidence="2">cv. Fuhuasheng</strain>
        <tissue evidence="1">Leaves</tissue>
    </source>
</reference>
<dbReference type="Proteomes" id="UP000289738">
    <property type="component" value="Chromosome A08"/>
</dbReference>
<gene>
    <name evidence="1" type="ORF">Ahy_A08g039440</name>
</gene>
<evidence type="ECO:0000313" key="1">
    <source>
        <dbReference type="EMBL" id="RYR43011.1"/>
    </source>
</evidence>
<keyword evidence="2" id="KW-1185">Reference proteome</keyword>
<protein>
    <recommendedName>
        <fullName evidence="3">Reverse transcriptase zinc-binding domain-containing protein</fullName>
    </recommendedName>
</protein>
<organism evidence="1 2">
    <name type="scientific">Arachis hypogaea</name>
    <name type="common">Peanut</name>
    <dbReference type="NCBI Taxonomy" id="3818"/>
    <lineage>
        <taxon>Eukaryota</taxon>
        <taxon>Viridiplantae</taxon>
        <taxon>Streptophyta</taxon>
        <taxon>Embryophyta</taxon>
        <taxon>Tracheophyta</taxon>
        <taxon>Spermatophyta</taxon>
        <taxon>Magnoliopsida</taxon>
        <taxon>eudicotyledons</taxon>
        <taxon>Gunneridae</taxon>
        <taxon>Pentapetalae</taxon>
        <taxon>rosids</taxon>
        <taxon>fabids</taxon>
        <taxon>Fabales</taxon>
        <taxon>Fabaceae</taxon>
        <taxon>Papilionoideae</taxon>
        <taxon>50 kb inversion clade</taxon>
        <taxon>dalbergioids sensu lato</taxon>
        <taxon>Dalbergieae</taxon>
        <taxon>Pterocarpus clade</taxon>
        <taxon>Arachis</taxon>
    </lineage>
</organism>
<dbReference type="STRING" id="3818.A0A445BWR4"/>